<dbReference type="EMBL" id="JAMTCC010000042">
    <property type="protein sequence ID" value="MCT7947447.1"/>
    <property type="molecule type" value="Genomic_DNA"/>
</dbReference>
<gene>
    <name evidence="5" type="ORF">NE536_19030</name>
</gene>
<evidence type="ECO:0000259" key="2">
    <source>
        <dbReference type="PROSITE" id="PS50112"/>
    </source>
</evidence>
<evidence type="ECO:0000259" key="3">
    <source>
        <dbReference type="PROSITE" id="PS50883"/>
    </source>
</evidence>
<dbReference type="InterPro" id="IPR050706">
    <property type="entry name" value="Cyclic-di-GMP_PDE-like"/>
</dbReference>
<evidence type="ECO:0000259" key="4">
    <source>
        <dbReference type="PROSITE" id="PS50887"/>
    </source>
</evidence>
<dbReference type="SUPFAM" id="SSF55073">
    <property type="entry name" value="Nucleotide cyclase"/>
    <property type="match status" value="1"/>
</dbReference>
<keyword evidence="6" id="KW-1185">Reference proteome</keyword>
<dbReference type="GO" id="GO:0006355">
    <property type="term" value="P:regulation of DNA-templated transcription"/>
    <property type="evidence" value="ECO:0007669"/>
    <property type="project" value="InterPro"/>
</dbReference>
<dbReference type="Pfam" id="PF00990">
    <property type="entry name" value="GGDEF"/>
    <property type="match status" value="1"/>
</dbReference>
<evidence type="ECO:0000313" key="5">
    <source>
        <dbReference type="EMBL" id="MCT7947447.1"/>
    </source>
</evidence>
<dbReference type="SUPFAM" id="SSF55785">
    <property type="entry name" value="PYP-like sensor domain (PAS domain)"/>
    <property type="match status" value="1"/>
</dbReference>
<evidence type="ECO:0000313" key="6">
    <source>
        <dbReference type="Proteomes" id="UP001155604"/>
    </source>
</evidence>
<evidence type="ECO:0000256" key="1">
    <source>
        <dbReference type="SAM" id="Phobius"/>
    </source>
</evidence>
<dbReference type="Gene3D" id="3.20.20.450">
    <property type="entry name" value="EAL domain"/>
    <property type="match status" value="1"/>
</dbReference>
<dbReference type="PROSITE" id="PS50112">
    <property type="entry name" value="PAS"/>
    <property type="match status" value="1"/>
</dbReference>
<feature type="domain" description="GGDEF" evidence="4">
    <location>
        <begin position="457"/>
        <end position="590"/>
    </location>
</feature>
<proteinExistence type="predicted"/>
<keyword evidence="1" id="KW-0812">Transmembrane</keyword>
<dbReference type="PROSITE" id="PS50887">
    <property type="entry name" value="GGDEF"/>
    <property type="match status" value="1"/>
</dbReference>
<dbReference type="InterPro" id="IPR000014">
    <property type="entry name" value="PAS"/>
</dbReference>
<keyword evidence="1" id="KW-0472">Membrane</keyword>
<dbReference type="InterPro" id="IPR000160">
    <property type="entry name" value="GGDEF_dom"/>
</dbReference>
<accession>A0A9X3AVF3</accession>
<dbReference type="GO" id="GO:0071111">
    <property type="term" value="F:cyclic-guanylate-specific phosphodiesterase activity"/>
    <property type="evidence" value="ECO:0007669"/>
    <property type="project" value="InterPro"/>
</dbReference>
<dbReference type="SMART" id="SM00267">
    <property type="entry name" value="GGDEF"/>
    <property type="match status" value="1"/>
</dbReference>
<dbReference type="Pfam" id="PF00989">
    <property type="entry name" value="PAS"/>
    <property type="match status" value="1"/>
</dbReference>
<dbReference type="PANTHER" id="PTHR33121">
    <property type="entry name" value="CYCLIC DI-GMP PHOSPHODIESTERASE PDEF"/>
    <property type="match status" value="1"/>
</dbReference>
<dbReference type="PROSITE" id="PS50883">
    <property type="entry name" value="EAL"/>
    <property type="match status" value="1"/>
</dbReference>
<dbReference type="InterPro" id="IPR035919">
    <property type="entry name" value="EAL_sf"/>
</dbReference>
<feature type="domain" description="EAL" evidence="3">
    <location>
        <begin position="601"/>
        <end position="855"/>
    </location>
</feature>
<dbReference type="RefSeq" id="WP_261273678.1">
    <property type="nucleotide sequence ID" value="NZ_JAMTCC010000042.1"/>
</dbReference>
<dbReference type="Proteomes" id="UP001155604">
    <property type="component" value="Unassembled WGS sequence"/>
</dbReference>
<dbReference type="SMART" id="SM00091">
    <property type="entry name" value="PAS"/>
    <property type="match status" value="1"/>
</dbReference>
<dbReference type="InterPro" id="IPR029787">
    <property type="entry name" value="Nucleotide_cyclase"/>
</dbReference>
<dbReference type="CDD" id="cd01948">
    <property type="entry name" value="EAL"/>
    <property type="match status" value="1"/>
</dbReference>
<dbReference type="CDD" id="cd00130">
    <property type="entry name" value="PAS"/>
    <property type="match status" value="1"/>
</dbReference>
<organism evidence="5 6">
    <name type="scientific">Shewanella septentrionalis</name>
    <dbReference type="NCBI Taxonomy" id="2952223"/>
    <lineage>
        <taxon>Bacteria</taxon>
        <taxon>Pseudomonadati</taxon>
        <taxon>Pseudomonadota</taxon>
        <taxon>Gammaproteobacteria</taxon>
        <taxon>Alteromonadales</taxon>
        <taxon>Shewanellaceae</taxon>
        <taxon>Shewanella</taxon>
    </lineage>
</organism>
<dbReference type="InterPro" id="IPR043128">
    <property type="entry name" value="Rev_trsase/Diguanyl_cyclase"/>
</dbReference>
<keyword evidence="1" id="KW-1133">Transmembrane helix</keyword>
<name>A0A9X3AVF3_9GAMM</name>
<dbReference type="InterPro" id="IPR035965">
    <property type="entry name" value="PAS-like_dom_sf"/>
</dbReference>
<dbReference type="NCBIfam" id="TIGR00254">
    <property type="entry name" value="GGDEF"/>
    <property type="match status" value="1"/>
</dbReference>
<feature type="domain" description="PAS" evidence="2">
    <location>
        <begin position="306"/>
        <end position="341"/>
    </location>
</feature>
<dbReference type="Pfam" id="PF00563">
    <property type="entry name" value="EAL"/>
    <property type="match status" value="1"/>
</dbReference>
<dbReference type="Gene3D" id="3.30.70.270">
    <property type="match status" value="1"/>
</dbReference>
<reference evidence="5" key="1">
    <citation type="journal article" date="2023" name="Int. J. Syst. Evol. Microbiol.">
        <title>&lt;i&gt;Shewanella septentrionalis&lt;/i&gt; sp. nov. and &lt;i&gt;Shewanella holmiensis&lt;/i&gt; sp. nov., isolated from Baltic Sea water and sediments.</title>
        <authorList>
            <person name="Martin-Rodriguez A.J."/>
            <person name="Thorell K."/>
            <person name="Joffre E."/>
            <person name="Jensie-Markopoulos S."/>
            <person name="Moore E.R.B."/>
            <person name="Sjoling A."/>
        </authorList>
    </citation>
    <scope>NUCLEOTIDE SEQUENCE</scope>
    <source>
        <strain evidence="5">SP1W3</strain>
    </source>
</reference>
<dbReference type="SMART" id="SM00052">
    <property type="entry name" value="EAL"/>
    <property type="match status" value="1"/>
</dbReference>
<dbReference type="InterPro" id="IPR001633">
    <property type="entry name" value="EAL_dom"/>
</dbReference>
<dbReference type="SUPFAM" id="SSF141868">
    <property type="entry name" value="EAL domain-like"/>
    <property type="match status" value="1"/>
</dbReference>
<protein>
    <submittedName>
        <fullName evidence="5">EAL domain-containing protein</fullName>
    </submittedName>
</protein>
<sequence>MHIGKKILVFIAGFCLPAVVIVSYCLGCWYDHRVELLRQDSANRELANIQQQFQIDVDRLTFLTNIYALPLSQLDEVQLKKLEASWHDSSMSANLSWYILRQGELQTFFPNEYTFASNELREIASAIISANKPSVAGAYLIGGQAYVITAVASAPNESVLLVRQLTDNDLLEYAQALLVTKVTMSHSNLVTASVDGTHSDIIEIPSLLKDKPVYLQVQFSEGPFQEVKFKLDWVSLGFILFGVFIVGLGYIWLRSGLLKPFKNLMQQLALVDPMSSVYQPVTSEGNEELEVLASRVNSLLARIYQQKERAKITLESIAEAVILTDVDARVIYMNPRAESLLDVASCYAIDQSLASLLKAGDQLNQAVFTCIRLGESSPQVEKIKLLTATPRIMERSISNLRNHDKVIVGTVVVLRDITQEELLKRQLQKRANFDSITGLLNRQAFDEQLPQFAASAKTIAVCYLDLEQFKLINDSCGHTAGDRMLAMVAKAMQACLGPQELLARLGGDEFGLVVCNRSALSVAQLLKQMIAQVSLQVLNDKNCNYKVGLSIGVAFGRAPYIDAQELLKDADIACIAAKAKGANQIHFYDDKDKELTYQRNAPKWAVRIAQAIEENELILYYQPIRGLGSGPQRQRMEILLRIQEPCGRILAPAQFIAAAERFKLMPDIDKEVIRKAFLWLSLHPVLWPDHCISINLSGNSLGAEGMVEYIAQQQHIFDIPSQCICFEITETTAIQNRNRGMEMLKQLRKLGFSFALDDFGSGFASYGYLRELPVDYVKIDGCFIKNLAVNAKDYAIVKSIQDVCRVMGIETVAEFVENQDIIDRLLSIGINYAQGYAIGRPQPLANYREQYEMRLAQRA</sequence>
<dbReference type="Gene3D" id="3.30.450.20">
    <property type="entry name" value="PAS domain"/>
    <property type="match status" value="1"/>
</dbReference>
<feature type="transmembrane region" description="Helical" evidence="1">
    <location>
        <begin position="233"/>
        <end position="253"/>
    </location>
</feature>
<dbReference type="CDD" id="cd01949">
    <property type="entry name" value="GGDEF"/>
    <property type="match status" value="1"/>
</dbReference>
<dbReference type="NCBIfam" id="TIGR00229">
    <property type="entry name" value="sensory_box"/>
    <property type="match status" value="1"/>
</dbReference>
<dbReference type="PANTHER" id="PTHR33121:SF23">
    <property type="entry name" value="CYCLIC DI-GMP PHOSPHODIESTERASE PDEB"/>
    <property type="match status" value="1"/>
</dbReference>
<comment type="caution">
    <text evidence="5">The sequence shown here is derived from an EMBL/GenBank/DDBJ whole genome shotgun (WGS) entry which is preliminary data.</text>
</comment>
<dbReference type="AlphaFoldDB" id="A0A9X3AVF3"/>
<dbReference type="InterPro" id="IPR013767">
    <property type="entry name" value="PAS_fold"/>
</dbReference>